<dbReference type="EMBL" id="BMAW01063720">
    <property type="protein sequence ID" value="GFT41575.1"/>
    <property type="molecule type" value="Genomic_DNA"/>
</dbReference>
<evidence type="ECO:0000313" key="3">
    <source>
        <dbReference type="Proteomes" id="UP000887013"/>
    </source>
</evidence>
<evidence type="ECO:0000313" key="2">
    <source>
        <dbReference type="EMBL" id="GFT41575.1"/>
    </source>
</evidence>
<dbReference type="Proteomes" id="UP000887013">
    <property type="component" value="Unassembled WGS sequence"/>
</dbReference>
<protein>
    <submittedName>
        <fullName evidence="2">Uncharacterized protein</fullName>
    </submittedName>
</protein>
<keyword evidence="3" id="KW-1185">Reference proteome</keyword>
<comment type="caution">
    <text evidence="2">The sequence shown here is derived from an EMBL/GenBank/DDBJ whole genome shotgun (WGS) entry which is preliminary data.</text>
</comment>
<name>A0A8X6P0M8_NEPPI</name>
<organism evidence="2 3">
    <name type="scientific">Nephila pilipes</name>
    <name type="common">Giant wood spider</name>
    <name type="synonym">Nephila maculata</name>
    <dbReference type="NCBI Taxonomy" id="299642"/>
    <lineage>
        <taxon>Eukaryota</taxon>
        <taxon>Metazoa</taxon>
        <taxon>Ecdysozoa</taxon>
        <taxon>Arthropoda</taxon>
        <taxon>Chelicerata</taxon>
        <taxon>Arachnida</taxon>
        <taxon>Araneae</taxon>
        <taxon>Araneomorphae</taxon>
        <taxon>Entelegynae</taxon>
        <taxon>Araneoidea</taxon>
        <taxon>Nephilidae</taxon>
        <taxon>Nephila</taxon>
    </lineage>
</organism>
<reference evidence="2" key="1">
    <citation type="submission" date="2020-08" db="EMBL/GenBank/DDBJ databases">
        <title>Multicomponent nature underlies the extraordinary mechanical properties of spider dragline silk.</title>
        <authorList>
            <person name="Kono N."/>
            <person name="Nakamura H."/>
            <person name="Mori M."/>
            <person name="Yoshida Y."/>
            <person name="Ohtoshi R."/>
            <person name="Malay A.D."/>
            <person name="Moran D.A.P."/>
            <person name="Tomita M."/>
            <person name="Numata K."/>
            <person name="Arakawa K."/>
        </authorList>
    </citation>
    <scope>NUCLEOTIDE SEQUENCE</scope>
</reference>
<gene>
    <name evidence="2" type="ORF">NPIL_140291</name>
</gene>
<accession>A0A8X6P0M8</accession>
<evidence type="ECO:0000256" key="1">
    <source>
        <dbReference type="SAM" id="Phobius"/>
    </source>
</evidence>
<keyword evidence="1" id="KW-0812">Transmembrane</keyword>
<keyword evidence="1" id="KW-0472">Membrane</keyword>
<dbReference type="AlphaFoldDB" id="A0A8X6P0M8"/>
<feature type="transmembrane region" description="Helical" evidence="1">
    <location>
        <begin position="29"/>
        <end position="49"/>
    </location>
</feature>
<proteinExistence type="predicted"/>
<keyword evidence="1" id="KW-1133">Transmembrane helix</keyword>
<sequence>MSGRIPIDGGLRRLVSHWLLQTVWKRQDFVVILMFLVGALMCVAFLIVIKRQWDVALLAVPEGCYCVGGKVG</sequence>